<keyword evidence="3 7" id="KW-0547">Nucleotide-binding</keyword>
<dbReference type="SMART" id="SM00220">
    <property type="entry name" value="S_TKc"/>
    <property type="match status" value="1"/>
</dbReference>
<accession>T0REE4</accession>
<dbReference type="Gene3D" id="1.10.510.10">
    <property type="entry name" value="Transferase(Phosphotransferase) domain 1"/>
    <property type="match status" value="1"/>
</dbReference>
<evidence type="ECO:0000256" key="2">
    <source>
        <dbReference type="ARBA" id="ARBA00022679"/>
    </source>
</evidence>
<dbReference type="InterPro" id="IPR000719">
    <property type="entry name" value="Prot_kinase_dom"/>
</dbReference>
<feature type="compositionally biased region" description="Low complexity" evidence="9">
    <location>
        <begin position="59"/>
        <end position="77"/>
    </location>
</feature>
<dbReference type="RefSeq" id="XP_008615994.1">
    <property type="nucleotide sequence ID" value="XM_008617772.1"/>
</dbReference>
<dbReference type="PROSITE" id="PS50011">
    <property type="entry name" value="PROTEIN_KINASE_DOM"/>
    <property type="match status" value="1"/>
</dbReference>
<name>T0REE4_SAPDV</name>
<evidence type="ECO:0000256" key="6">
    <source>
        <dbReference type="PIRSR" id="PIRSR630616-1"/>
    </source>
</evidence>
<keyword evidence="1" id="KW-0723">Serine/threonine-protein kinase</keyword>
<feature type="region of interest" description="Disordered" evidence="9">
    <location>
        <begin position="1"/>
        <end position="27"/>
    </location>
</feature>
<dbReference type="SUPFAM" id="SSF56112">
    <property type="entry name" value="Protein kinase-like (PK-like)"/>
    <property type="match status" value="1"/>
</dbReference>
<dbReference type="InParanoid" id="T0REE4"/>
<dbReference type="STRING" id="1156394.T0REE4"/>
<keyword evidence="12" id="KW-1185">Reference proteome</keyword>
<dbReference type="AlphaFoldDB" id="T0REE4"/>
<protein>
    <submittedName>
        <fullName evidence="11">CAMK protein kinase</fullName>
    </submittedName>
</protein>
<feature type="domain" description="Protein kinase" evidence="10">
    <location>
        <begin position="161"/>
        <end position="418"/>
    </location>
</feature>
<dbReference type="eggNOG" id="KOG0032">
    <property type="taxonomic scope" value="Eukaryota"/>
</dbReference>
<evidence type="ECO:0000256" key="3">
    <source>
        <dbReference type="ARBA" id="ARBA00022741"/>
    </source>
</evidence>
<dbReference type="InterPro" id="IPR011009">
    <property type="entry name" value="Kinase-like_dom_sf"/>
</dbReference>
<evidence type="ECO:0000256" key="7">
    <source>
        <dbReference type="PIRSR" id="PIRSR630616-2"/>
    </source>
</evidence>
<dbReference type="InterPro" id="IPR030616">
    <property type="entry name" value="Aur-like"/>
</dbReference>
<feature type="binding site" evidence="7">
    <location>
        <position position="190"/>
    </location>
    <ligand>
        <name>ATP</name>
        <dbReference type="ChEBI" id="CHEBI:30616"/>
    </ligand>
</feature>
<keyword evidence="5 7" id="KW-0067">ATP-binding</keyword>
<evidence type="ECO:0000256" key="5">
    <source>
        <dbReference type="ARBA" id="ARBA00022840"/>
    </source>
</evidence>
<feature type="cross-link" description="Glycyl lysine isopeptide (Lys-Gly) (interchain with G-Cter in SUMO2)" evidence="8">
    <location>
        <position position="285"/>
    </location>
</feature>
<keyword evidence="4 11" id="KW-0418">Kinase</keyword>
<evidence type="ECO:0000313" key="11">
    <source>
        <dbReference type="EMBL" id="EQC30668.1"/>
    </source>
</evidence>
<keyword evidence="2" id="KW-0808">Transferase</keyword>
<feature type="active site" description="Proton acceptor" evidence="6">
    <location>
        <position position="283"/>
    </location>
</feature>
<evidence type="ECO:0000256" key="4">
    <source>
        <dbReference type="ARBA" id="ARBA00022777"/>
    </source>
</evidence>
<dbReference type="OrthoDB" id="1738954at2759"/>
<feature type="binding site" evidence="7">
    <location>
        <begin position="239"/>
        <end position="241"/>
    </location>
    <ligand>
        <name>ATP</name>
        <dbReference type="ChEBI" id="CHEBI:30616"/>
    </ligand>
</feature>
<dbReference type="PROSITE" id="PS00108">
    <property type="entry name" value="PROTEIN_KINASE_ST"/>
    <property type="match status" value="1"/>
</dbReference>
<dbReference type="Pfam" id="PF00069">
    <property type="entry name" value="Pkinase"/>
    <property type="match status" value="1"/>
</dbReference>
<dbReference type="EMBL" id="JH767174">
    <property type="protein sequence ID" value="EQC30668.1"/>
    <property type="molecule type" value="Genomic_DNA"/>
</dbReference>
<sequence>MATAVPDGPLSPWRRFQRSHSKPEMTDHTDILVNGVLCRVPREHIVVSRRTRRAVDPTTLLAPPMPTARPARAASMSDFDDDVKPLRSTALRDAELGSRKRSLPTVQELKDFSTALATVMCDKCHHVRDGRCACESPSLPSGSRAPAPALTPREQAMHGRYLIRESFANGAYGKVHNGEVMASHASVVVKIIPKYVLQSAEEKQSVIREEIIHRSCRHAHIIRLIDTCQDEHAHYFILERADNGCLEKRVGRVGLPEAECKRLFYELLLALEYLHDHRIVHHDLKPQNILLDANESLKVCDFGAARAYNKAEAGLPFSGVYGTPGYIAPELLLAAPCYSTAVDMFSAGLVLFEMLFGYAAFYPPSASIHMPVEFPVPRPRQKVQSLASDAAKDLILRLLEKDPAARYTATQALRHRWLS</sequence>
<evidence type="ECO:0000256" key="8">
    <source>
        <dbReference type="PIRSR" id="PIRSR630616-3"/>
    </source>
</evidence>
<reference evidence="11 12" key="1">
    <citation type="submission" date="2012-04" db="EMBL/GenBank/DDBJ databases">
        <title>The Genome Sequence of Saprolegnia declina VS20.</title>
        <authorList>
            <consortium name="The Broad Institute Genome Sequencing Platform"/>
            <person name="Russ C."/>
            <person name="Nusbaum C."/>
            <person name="Tyler B."/>
            <person name="van West P."/>
            <person name="Dieguez-Uribeondo J."/>
            <person name="de Bruijn I."/>
            <person name="Tripathy S."/>
            <person name="Jiang R."/>
            <person name="Young S.K."/>
            <person name="Zeng Q."/>
            <person name="Gargeya S."/>
            <person name="Fitzgerald M."/>
            <person name="Haas B."/>
            <person name="Abouelleil A."/>
            <person name="Alvarado L."/>
            <person name="Arachchi H.M."/>
            <person name="Berlin A."/>
            <person name="Chapman S.B."/>
            <person name="Goldberg J."/>
            <person name="Griggs A."/>
            <person name="Gujja S."/>
            <person name="Hansen M."/>
            <person name="Howarth C."/>
            <person name="Imamovic A."/>
            <person name="Larimer J."/>
            <person name="McCowen C."/>
            <person name="Montmayeur A."/>
            <person name="Murphy C."/>
            <person name="Neiman D."/>
            <person name="Pearson M."/>
            <person name="Priest M."/>
            <person name="Roberts A."/>
            <person name="Saif S."/>
            <person name="Shea T."/>
            <person name="Sisk P."/>
            <person name="Sykes S."/>
            <person name="Wortman J."/>
            <person name="Nusbaum C."/>
            <person name="Birren B."/>
        </authorList>
    </citation>
    <scope>NUCLEOTIDE SEQUENCE [LARGE SCALE GENOMIC DNA]</scope>
    <source>
        <strain evidence="11 12">VS20</strain>
    </source>
</reference>
<evidence type="ECO:0000256" key="1">
    <source>
        <dbReference type="ARBA" id="ARBA00022527"/>
    </source>
</evidence>
<dbReference type="InterPro" id="IPR008271">
    <property type="entry name" value="Ser/Thr_kinase_AS"/>
</dbReference>
<organism evidence="11 12">
    <name type="scientific">Saprolegnia diclina (strain VS20)</name>
    <dbReference type="NCBI Taxonomy" id="1156394"/>
    <lineage>
        <taxon>Eukaryota</taxon>
        <taxon>Sar</taxon>
        <taxon>Stramenopiles</taxon>
        <taxon>Oomycota</taxon>
        <taxon>Saprolegniomycetes</taxon>
        <taxon>Saprolegniales</taxon>
        <taxon>Saprolegniaceae</taxon>
        <taxon>Saprolegnia</taxon>
    </lineage>
</organism>
<proteinExistence type="predicted"/>
<dbReference type="OMA" id="HAHYFIL"/>
<evidence type="ECO:0000259" key="10">
    <source>
        <dbReference type="PROSITE" id="PS50011"/>
    </source>
</evidence>
<dbReference type="VEuPathDB" id="FungiDB:SDRG_11722"/>
<dbReference type="GeneID" id="19952449"/>
<feature type="binding site" evidence="7">
    <location>
        <position position="301"/>
    </location>
    <ligand>
        <name>ATP</name>
        <dbReference type="ChEBI" id="CHEBI:30616"/>
    </ligand>
</feature>
<dbReference type="PANTHER" id="PTHR24350">
    <property type="entry name" value="SERINE/THREONINE-PROTEIN KINASE IAL-RELATED"/>
    <property type="match status" value="1"/>
</dbReference>
<evidence type="ECO:0000313" key="12">
    <source>
        <dbReference type="Proteomes" id="UP000030762"/>
    </source>
</evidence>
<dbReference type="Proteomes" id="UP000030762">
    <property type="component" value="Unassembled WGS sequence"/>
</dbReference>
<dbReference type="GO" id="GO:0005524">
    <property type="term" value="F:ATP binding"/>
    <property type="evidence" value="ECO:0007669"/>
    <property type="project" value="UniProtKB-KW"/>
</dbReference>
<feature type="region of interest" description="Disordered" evidence="9">
    <location>
        <begin position="59"/>
        <end position="81"/>
    </location>
</feature>
<dbReference type="GO" id="GO:0004674">
    <property type="term" value="F:protein serine/threonine kinase activity"/>
    <property type="evidence" value="ECO:0007669"/>
    <property type="project" value="UniProtKB-KW"/>
</dbReference>
<gene>
    <name evidence="11" type="ORF">SDRG_11722</name>
</gene>
<evidence type="ECO:0000256" key="9">
    <source>
        <dbReference type="SAM" id="MobiDB-lite"/>
    </source>
</evidence>